<comment type="caution">
    <text evidence="1">The sequence shown here is derived from an EMBL/GenBank/DDBJ whole genome shotgun (WGS) entry which is preliminary data.</text>
</comment>
<dbReference type="AlphaFoldDB" id="A0AAD8E7S9"/>
<evidence type="ECO:0000313" key="2">
    <source>
        <dbReference type="Proteomes" id="UP001233999"/>
    </source>
</evidence>
<keyword evidence="2" id="KW-1185">Reference proteome</keyword>
<protein>
    <submittedName>
        <fullName evidence="1">Uncharacterized protein</fullName>
    </submittedName>
</protein>
<accession>A0AAD8E7S9</accession>
<dbReference type="Proteomes" id="UP001233999">
    <property type="component" value="Unassembled WGS sequence"/>
</dbReference>
<gene>
    <name evidence="1" type="ORF">L9F63_004013</name>
</gene>
<evidence type="ECO:0000313" key="1">
    <source>
        <dbReference type="EMBL" id="KAJ9580333.1"/>
    </source>
</evidence>
<reference evidence="1" key="2">
    <citation type="submission" date="2023-05" db="EMBL/GenBank/DDBJ databases">
        <authorList>
            <person name="Fouks B."/>
        </authorList>
    </citation>
    <scope>NUCLEOTIDE SEQUENCE</scope>
    <source>
        <strain evidence="1">Stay&amp;Tobe</strain>
        <tissue evidence="1">Testes</tissue>
    </source>
</reference>
<sequence>LKTTHEEARSSLWRNIKNKMCTLIKMDYQFSFKQEENLSGTEIEPQDMKVEIKSEIEDLVCSVDIKCETLSAVDTLASQETKFETAVSELISIISSLSSNGVMSPGNSSLEEKKDM</sequence>
<dbReference type="EMBL" id="JASPKZ010008346">
    <property type="protein sequence ID" value="KAJ9580333.1"/>
    <property type="molecule type" value="Genomic_DNA"/>
</dbReference>
<proteinExistence type="predicted"/>
<name>A0AAD8E7S9_DIPPU</name>
<reference evidence="1" key="1">
    <citation type="journal article" date="2023" name="IScience">
        <title>Live-bearing cockroach genome reveals convergent evolutionary mechanisms linked to viviparity in insects and beyond.</title>
        <authorList>
            <person name="Fouks B."/>
            <person name="Harrison M.C."/>
            <person name="Mikhailova A.A."/>
            <person name="Marchal E."/>
            <person name="English S."/>
            <person name="Carruthers M."/>
            <person name="Jennings E.C."/>
            <person name="Chiamaka E.L."/>
            <person name="Frigard R.A."/>
            <person name="Pippel M."/>
            <person name="Attardo G.M."/>
            <person name="Benoit J.B."/>
            <person name="Bornberg-Bauer E."/>
            <person name="Tobe S.S."/>
        </authorList>
    </citation>
    <scope>NUCLEOTIDE SEQUENCE</scope>
    <source>
        <strain evidence="1">Stay&amp;Tobe</strain>
    </source>
</reference>
<organism evidence="1 2">
    <name type="scientific">Diploptera punctata</name>
    <name type="common">Pacific beetle cockroach</name>
    <dbReference type="NCBI Taxonomy" id="6984"/>
    <lineage>
        <taxon>Eukaryota</taxon>
        <taxon>Metazoa</taxon>
        <taxon>Ecdysozoa</taxon>
        <taxon>Arthropoda</taxon>
        <taxon>Hexapoda</taxon>
        <taxon>Insecta</taxon>
        <taxon>Pterygota</taxon>
        <taxon>Neoptera</taxon>
        <taxon>Polyneoptera</taxon>
        <taxon>Dictyoptera</taxon>
        <taxon>Blattodea</taxon>
        <taxon>Blaberoidea</taxon>
        <taxon>Blaberidae</taxon>
        <taxon>Diplopterinae</taxon>
        <taxon>Diploptera</taxon>
    </lineage>
</organism>
<feature type="non-terminal residue" evidence="1">
    <location>
        <position position="116"/>
    </location>
</feature>
<feature type="non-terminal residue" evidence="1">
    <location>
        <position position="1"/>
    </location>
</feature>